<dbReference type="InterPro" id="IPR011907">
    <property type="entry name" value="RNase_III"/>
</dbReference>
<name>A0A1L6MZX9_9BACT</name>
<keyword evidence="6 15" id="KW-0698">rRNA processing</keyword>
<keyword evidence="13 15" id="KW-0460">Magnesium</keyword>
<evidence type="ECO:0000256" key="2">
    <source>
        <dbReference type="ARBA" id="ARBA00004496"/>
    </source>
</evidence>
<evidence type="ECO:0000256" key="11">
    <source>
        <dbReference type="ARBA" id="ARBA00022759"/>
    </source>
</evidence>
<dbReference type="CDD" id="cd00593">
    <property type="entry name" value="RIBOc"/>
    <property type="match status" value="1"/>
</dbReference>
<dbReference type="SUPFAM" id="SSF69065">
    <property type="entry name" value="RNase III domain-like"/>
    <property type="match status" value="1"/>
</dbReference>
<dbReference type="AlphaFoldDB" id="A0A1L6MZX9"/>
<sequence>MTGVEAIPLFEQALTHPSYAHETHVQDNQRLEFLGDAILGFCVSEFLVQRHPEANEGLLTRMRAALINSEALAAWARLVDLEPCIALGRGAALESRPLQINVLADVVEALVAAVYDAGGLEGARAFVHEIIAEHMQDPTRLVLLDPKSALQEKVQAHGLPAPTYTTVATRGPQHDRLFIVEVKIGDVAYGRGEGRSKKIAERAAALAAAAHFQPPEQLGDTPLPVS</sequence>
<keyword evidence="12 15" id="KW-0378">Hydrolase</keyword>
<dbReference type="GO" id="GO:0004525">
    <property type="term" value="F:ribonuclease III activity"/>
    <property type="evidence" value="ECO:0007669"/>
    <property type="project" value="UniProtKB-UniRule"/>
</dbReference>
<dbReference type="PROSITE" id="PS00517">
    <property type="entry name" value="RNASE_3_1"/>
    <property type="match status" value="1"/>
</dbReference>
<comment type="cofactor">
    <cofactor evidence="15">
        <name>Mg(2+)</name>
        <dbReference type="ChEBI" id="CHEBI:18420"/>
    </cofactor>
</comment>
<keyword evidence="8 15" id="KW-0819">tRNA processing</keyword>
<dbReference type="PANTHER" id="PTHR11207">
    <property type="entry name" value="RIBONUCLEASE III"/>
    <property type="match status" value="1"/>
</dbReference>
<dbReference type="PANTHER" id="PTHR11207:SF0">
    <property type="entry name" value="RIBONUCLEASE 3"/>
    <property type="match status" value="1"/>
</dbReference>
<dbReference type="GO" id="GO:0003725">
    <property type="term" value="F:double-stranded RNA binding"/>
    <property type="evidence" value="ECO:0007669"/>
    <property type="project" value="TreeGrafter"/>
</dbReference>
<dbReference type="HAMAP" id="MF_00104">
    <property type="entry name" value="RNase_III"/>
    <property type="match status" value="1"/>
</dbReference>
<dbReference type="PROSITE" id="PS50137">
    <property type="entry name" value="DS_RBD"/>
    <property type="match status" value="1"/>
</dbReference>
<keyword evidence="19" id="KW-1185">Reference proteome</keyword>
<comment type="function">
    <text evidence="15">Digests double-stranded RNA. Involved in the processing of primary rRNA transcript to yield the immediate precursors to the large and small rRNAs (23S and 16S). Processes some mRNAs, and tRNAs when they are encoded in the rRNA operon. Processes pre-crRNA and tracrRNA of type II CRISPR loci if present in the organism.</text>
</comment>
<dbReference type="InterPro" id="IPR000999">
    <property type="entry name" value="RNase_III_dom"/>
</dbReference>
<dbReference type="GO" id="GO:0019843">
    <property type="term" value="F:rRNA binding"/>
    <property type="evidence" value="ECO:0007669"/>
    <property type="project" value="UniProtKB-KW"/>
</dbReference>
<dbReference type="GO" id="GO:0006397">
    <property type="term" value="P:mRNA processing"/>
    <property type="evidence" value="ECO:0007669"/>
    <property type="project" value="UniProtKB-UniRule"/>
</dbReference>
<dbReference type="KEGG" id="pabo:BCY86_08040"/>
<comment type="subunit">
    <text evidence="4 15">Homodimer.</text>
</comment>
<keyword evidence="5 15" id="KW-0963">Cytoplasm</keyword>
<dbReference type="SMART" id="SM00358">
    <property type="entry name" value="DSRM"/>
    <property type="match status" value="1"/>
</dbReference>
<feature type="active site" evidence="15">
    <location>
        <position position="36"/>
    </location>
</feature>
<evidence type="ECO:0000256" key="6">
    <source>
        <dbReference type="ARBA" id="ARBA00022552"/>
    </source>
</evidence>
<keyword evidence="15" id="KW-0699">rRNA-binding</keyword>
<dbReference type="GO" id="GO:0042802">
    <property type="term" value="F:identical protein binding"/>
    <property type="evidence" value="ECO:0007669"/>
    <property type="project" value="UniProtKB-ARBA"/>
</dbReference>
<evidence type="ECO:0000313" key="18">
    <source>
        <dbReference type="EMBL" id="APS00967.1"/>
    </source>
</evidence>
<feature type="binding site" evidence="15">
    <location>
        <position position="105"/>
    </location>
    <ligand>
        <name>Mg(2+)</name>
        <dbReference type="ChEBI" id="CHEBI:18420"/>
    </ligand>
</feature>
<dbReference type="PROSITE" id="PS50142">
    <property type="entry name" value="RNASE_3_2"/>
    <property type="match status" value="1"/>
</dbReference>
<dbReference type="Pfam" id="PF00035">
    <property type="entry name" value="dsrm"/>
    <property type="match status" value="1"/>
</dbReference>
<comment type="subcellular location">
    <subcellularLocation>
        <location evidence="2 15">Cytoplasm</location>
    </subcellularLocation>
</comment>
<evidence type="ECO:0000256" key="8">
    <source>
        <dbReference type="ARBA" id="ARBA00022694"/>
    </source>
</evidence>
<dbReference type="GO" id="GO:0006364">
    <property type="term" value="P:rRNA processing"/>
    <property type="evidence" value="ECO:0007669"/>
    <property type="project" value="UniProtKB-UniRule"/>
</dbReference>
<dbReference type="Proteomes" id="UP000185544">
    <property type="component" value="Chromosome"/>
</dbReference>
<feature type="active site" evidence="15">
    <location>
        <position position="108"/>
    </location>
</feature>
<feature type="binding site" evidence="15">
    <location>
        <position position="108"/>
    </location>
    <ligand>
        <name>Mg(2+)</name>
        <dbReference type="ChEBI" id="CHEBI:18420"/>
    </ligand>
</feature>
<dbReference type="SUPFAM" id="SSF54768">
    <property type="entry name" value="dsRNA-binding domain-like"/>
    <property type="match status" value="1"/>
</dbReference>
<evidence type="ECO:0000256" key="13">
    <source>
        <dbReference type="ARBA" id="ARBA00022842"/>
    </source>
</evidence>
<protein>
    <recommendedName>
        <fullName evidence="15">Ribonuclease 3</fullName>
        <ecNumber evidence="15">3.1.26.3</ecNumber>
    </recommendedName>
    <alternativeName>
        <fullName evidence="15">Ribonuclease III</fullName>
        <shortName evidence="15">RNase III</shortName>
    </alternativeName>
</protein>
<dbReference type="GO" id="GO:0046872">
    <property type="term" value="F:metal ion binding"/>
    <property type="evidence" value="ECO:0007669"/>
    <property type="project" value="UniProtKB-KW"/>
</dbReference>
<dbReference type="GO" id="GO:0005737">
    <property type="term" value="C:cytoplasm"/>
    <property type="evidence" value="ECO:0007669"/>
    <property type="project" value="UniProtKB-SubCell"/>
</dbReference>
<evidence type="ECO:0000256" key="7">
    <source>
        <dbReference type="ARBA" id="ARBA00022664"/>
    </source>
</evidence>
<keyword evidence="14 15" id="KW-0694">RNA-binding</keyword>
<evidence type="ECO:0000256" key="10">
    <source>
        <dbReference type="ARBA" id="ARBA00022723"/>
    </source>
</evidence>
<evidence type="ECO:0000259" key="17">
    <source>
        <dbReference type="PROSITE" id="PS50142"/>
    </source>
</evidence>
<dbReference type="CDD" id="cd10845">
    <property type="entry name" value="DSRM_RNAse_III_family"/>
    <property type="match status" value="1"/>
</dbReference>
<feature type="domain" description="RNase III" evidence="17">
    <location>
        <begin position="1"/>
        <end position="119"/>
    </location>
</feature>
<comment type="catalytic activity">
    <reaction evidence="1 15">
        <text>Endonucleolytic cleavage to 5'-phosphomonoester.</text>
        <dbReference type="EC" id="3.1.26.3"/>
    </reaction>
</comment>
<evidence type="ECO:0000256" key="5">
    <source>
        <dbReference type="ARBA" id="ARBA00022490"/>
    </source>
</evidence>
<dbReference type="InterPro" id="IPR036389">
    <property type="entry name" value="RNase_III_sf"/>
</dbReference>
<feature type="domain" description="DRBM" evidence="16">
    <location>
        <begin position="145"/>
        <end position="214"/>
    </location>
</feature>
<keyword evidence="9 15" id="KW-0540">Nuclease</keyword>
<dbReference type="Pfam" id="PF14622">
    <property type="entry name" value="Ribonucleas_3_3"/>
    <property type="match status" value="1"/>
</dbReference>
<evidence type="ECO:0000256" key="3">
    <source>
        <dbReference type="ARBA" id="ARBA00010183"/>
    </source>
</evidence>
<evidence type="ECO:0000256" key="1">
    <source>
        <dbReference type="ARBA" id="ARBA00000109"/>
    </source>
</evidence>
<evidence type="ECO:0000256" key="15">
    <source>
        <dbReference type="HAMAP-Rule" id="MF_00104"/>
    </source>
</evidence>
<evidence type="ECO:0000256" key="12">
    <source>
        <dbReference type="ARBA" id="ARBA00022801"/>
    </source>
</evidence>
<keyword evidence="7 15" id="KW-0507">mRNA processing</keyword>
<feature type="binding site" evidence="15">
    <location>
        <position position="32"/>
    </location>
    <ligand>
        <name>Mg(2+)</name>
        <dbReference type="ChEBI" id="CHEBI:18420"/>
    </ligand>
</feature>
<dbReference type="GO" id="GO:0010468">
    <property type="term" value="P:regulation of gene expression"/>
    <property type="evidence" value="ECO:0007669"/>
    <property type="project" value="TreeGrafter"/>
</dbReference>
<dbReference type="Gene3D" id="1.10.1520.10">
    <property type="entry name" value="Ribonuclease III domain"/>
    <property type="match status" value="1"/>
</dbReference>
<comment type="similarity">
    <text evidence="3">Belongs to the ribonuclease III family.</text>
</comment>
<evidence type="ECO:0000256" key="4">
    <source>
        <dbReference type="ARBA" id="ARBA00011738"/>
    </source>
</evidence>
<gene>
    <name evidence="15" type="primary">rnc</name>
    <name evidence="18" type="ORF">BCY86_08040</name>
</gene>
<evidence type="ECO:0000256" key="9">
    <source>
        <dbReference type="ARBA" id="ARBA00022722"/>
    </source>
</evidence>
<reference evidence="18 19" key="1">
    <citation type="submission" date="2016-08" db="EMBL/GenBank/DDBJ databases">
        <title>Identification and validation of antigenic proteins from Pajaroellobacter abortibovis using de-novo genome sequence assembly and reverse vaccinology.</title>
        <authorList>
            <person name="Welly B.T."/>
            <person name="Miller M.R."/>
            <person name="Stott J.L."/>
            <person name="Blanchard M.T."/>
            <person name="Islas-Trejo A.D."/>
            <person name="O'Rourke S.M."/>
            <person name="Young A.E."/>
            <person name="Medrano J.F."/>
            <person name="Van Eenennaam A.L."/>
        </authorList>
    </citation>
    <scope>NUCLEOTIDE SEQUENCE [LARGE SCALE GENOMIC DNA]</scope>
    <source>
        <strain evidence="18 19">BTF92-0548A/99-0131</strain>
    </source>
</reference>
<dbReference type="SMART" id="SM00535">
    <property type="entry name" value="RIBOc"/>
    <property type="match status" value="1"/>
</dbReference>
<dbReference type="EC" id="3.1.26.3" evidence="15"/>
<evidence type="ECO:0000313" key="19">
    <source>
        <dbReference type="Proteomes" id="UP000185544"/>
    </source>
</evidence>
<dbReference type="STRING" id="1882918.BCY86_08040"/>
<accession>A0A1L6MZX9</accession>
<dbReference type="InterPro" id="IPR014720">
    <property type="entry name" value="dsRBD_dom"/>
</dbReference>
<organism evidence="18 19">
    <name type="scientific">Pajaroellobacter abortibovis</name>
    <dbReference type="NCBI Taxonomy" id="1882918"/>
    <lineage>
        <taxon>Bacteria</taxon>
        <taxon>Pseudomonadati</taxon>
        <taxon>Myxococcota</taxon>
        <taxon>Polyangia</taxon>
        <taxon>Polyangiales</taxon>
        <taxon>Polyangiaceae</taxon>
    </lineage>
</organism>
<evidence type="ECO:0000259" key="16">
    <source>
        <dbReference type="PROSITE" id="PS50137"/>
    </source>
</evidence>
<dbReference type="GO" id="GO:0008033">
    <property type="term" value="P:tRNA processing"/>
    <property type="evidence" value="ECO:0007669"/>
    <property type="project" value="UniProtKB-KW"/>
</dbReference>
<keyword evidence="11 15" id="KW-0255">Endonuclease</keyword>
<dbReference type="Gene3D" id="3.30.160.20">
    <property type="match status" value="1"/>
</dbReference>
<dbReference type="FunFam" id="1.10.1520.10:FF:000001">
    <property type="entry name" value="Ribonuclease 3"/>
    <property type="match status" value="1"/>
</dbReference>
<dbReference type="EMBL" id="CP016908">
    <property type="protein sequence ID" value="APS00967.1"/>
    <property type="molecule type" value="Genomic_DNA"/>
</dbReference>
<proteinExistence type="inferred from homology"/>
<keyword evidence="10 15" id="KW-0479">Metal-binding</keyword>
<dbReference type="NCBIfam" id="TIGR02191">
    <property type="entry name" value="RNaseIII"/>
    <property type="match status" value="1"/>
</dbReference>
<dbReference type="FunFam" id="3.30.160.20:FF:000003">
    <property type="entry name" value="Ribonuclease 3"/>
    <property type="match status" value="1"/>
</dbReference>
<evidence type="ECO:0000256" key="14">
    <source>
        <dbReference type="ARBA" id="ARBA00022884"/>
    </source>
</evidence>